<evidence type="ECO:0000256" key="1">
    <source>
        <dbReference type="ARBA" id="ARBA00022737"/>
    </source>
</evidence>
<accession>A0A8C6LVP4</accession>
<dbReference type="PROSITE" id="PS50105">
    <property type="entry name" value="SAM_DOMAIN"/>
    <property type="match status" value="1"/>
</dbReference>
<dbReference type="Gene3D" id="1.10.150.50">
    <property type="entry name" value="Transcription Factor, Ets-1"/>
    <property type="match status" value="1"/>
</dbReference>
<dbReference type="SUPFAM" id="SSF47769">
    <property type="entry name" value="SAM/Pointed domain"/>
    <property type="match status" value="1"/>
</dbReference>
<reference evidence="4" key="1">
    <citation type="submission" date="2025-08" db="UniProtKB">
        <authorList>
            <consortium name="Ensembl"/>
        </authorList>
    </citation>
    <scope>IDENTIFICATION</scope>
</reference>
<dbReference type="InterPro" id="IPR001660">
    <property type="entry name" value="SAM"/>
</dbReference>
<dbReference type="AlphaFoldDB" id="A0A8C6LVP4"/>
<name>A0A8C6LVP4_NOTFU</name>
<proteinExistence type="predicted"/>
<dbReference type="PANTHER" id="PTHR24174:SF18">
    <property type="entry name" value="CASKIN-2"/>
    <property type="match status" value="1"/>
</dbReference>
<dbReference type="Proteomes" id="UP000694548">
    <property type="component" value="Unassembled WGS sequence"/>
</dbReference>
<keyword evidence="1" id="KW-0677">Repeat</keyword>
<dbReference type="InterPro" id="IPR033635">
    <property type="entry name" value="ANKS1/Caskin"/>
</dbReference>
<evidence type="ECO:0000313" key="4">
    <source>
        <dbReference type="Ensembl" id="ENSNFUP00015024229.1"/>
    </source>
</evidence>
<dbReference type="InterPro" id="IPR013761">
    <property type="entry name" value="SAM/pointed_sf"/>
</dbReference>
<dbReference type="Pfam" id="PF00536">
    <property type="entry name" value="SAM_1"/>
    <property type="match status" value="1"/>
</dbReference>
<sequence>LCTVILDLGEWLSMIGLPQYHKRLCENGYDSISIVKDITWEDLQEIGITRLGESCCFLTDLMNLTEVRVGEECVFVCARQNAQTNARLCSGGVQGCRCLLFFCSHVALRHPLLAARSHVRDTTSTQPQPLLCCALPTQRSTPHTT</sequence>
<evidence type="ECO:0000259" key="3">
    <source>
        <dbReference type="PROSITE" id="PS50105"/>
    </source>
</evidence>
<protein>
    <recommendedName>
        <fullName evidence="3">SAM domain-containing protein</fullName>
    </recommendedName>
</protein>
<feature type="domain" description="SAM" evidence="3">
    <location>
        <begin position="7"/>
        <end position="67"/>
    </location>
</feature>
<reference evidence="4" key="2">
    <citation type="submission" date="2025-09" db="UniProtKB">
        <authorList>
            <consortium name="Ensembl"/>
        </authorList>
    </citation>
    <scope>IDENTIFICATION</scope>
</reference>
<keyword evidence="5" id="KW-1185">Reference proteome</keyword>
<dbReference type="GeneTree" id="ENSGT00940000158256"/>
<organism evidence="4 5">
    <name type="scientific">Nothobranchius furzeri</name>
    <name type="common">Turquoise killifish</name>
    <dbReference type="NCBI Taxonomy" id="105023"/>
    <lineage>
        <taxon>Eukaryota</taxon>
        <taxon>Metazoa</taxon>
        <taxon>Chordata</taxon>
        <taxon>Craniata</taxon>
        <taxon>Vertebrata</taxon>
        <taxon>Euteleostomi</taxon>
        <taxon>Actinopterygii</taxon>
        <taxon>Neopterygii</taxon>
        <taxon>Teleostei</taxon>
        <taxon>Neoteleostei</taxon>
        <taxon>Acanthomorphata</taxon>
        <taxon>Ovalentaria</taxon>
        <taxon>Atherinomorphae</taxon>
        <taxon>Cyprinodontiformes</taxon>
        <taxon>Nothobranchiidae</taxon>
        <taxon>Nothobranchius</taxon>
    </lineage>
</organism>
<dbReference type="Ensembl" id="ENSNFUT00015025331.1">
    <property type="protein sequence ID" value="ENSNFUP00015024229.1"/>
    <property type="gene ID" value="ENSNFUG00015011720.1"/>
</dbReference>
<dbReference type="PANTHER" id="PTHR24174">
    <property type="entry name" value="ANKYRIN REPEAT AND STERILE ALPHA MOTIF DOMAIN-CONTAINING PROTEIN 1"/>
    <property type="match status" value="1"/>
</dbReference>
<evidence type="ECO:0000313" key="5">
    <source>
        <dbReference type="Proteomes" id="UP000694548"/>
    </source>
</evidence>
<evidence type="ECO:0000256" key="2">
    <source>
        <dbReference type="ARBA" id="ARBA00023043"/>
    </source>
</evidence>
<keyword evidence="2" id="KW-0040">ANK repeat</keyword>